<gene>
    <name evidence="1" type="ORF">EHAR0213_LOCUS10821</name>
</gene>
<organism evidence="1">
    <name type="scientific">Euplotes harpa</name>
    <dbReference type="NCBI Taxonomy" id="151035"/>
    <lineage>
        <taxon>Eukaryota</taxon>
        <taxon>Sar</taxon>
        <taxon>Alveolata</taxon>
        <taxon>Ciliophora</taxon>
        <taxon>Intramacronucleata</taxon>
        <taxon>Spirotrichea</taxon>
        <taxon>Hypotrichia</taxon>
        <taxon>Euplotida</taxon>
        <taxon>Euplotidae</taxon>
        <taxon>Euplotes</taxon>
    </lineage>
</organism>
<name>A0A7S3JF53_9SPIT</name>
<dbReference type="Gene3D" id="3.80.10.10">
    <property type="entry name" value="Ribonuclease Inhibitor"/>
    <property type="match status" value="1"/>
</dbReference>
<dbReference type="SUPFAM" id="SSF52047">
    <property type="entry name" value="RNI-like"/>
    <property type="match status" value="1"/>
</dbReference>
<evidence type="ECO:0000313" key="1">
    <source>
        <dbReference type="EMBL" id="CAE0351906.1"/>
    </source>
</evidence>
<dbReference type="EMBL" id="HBII01025997">
    <property type="protein sequence ID" value="CAE0351906.1"/>
    <property type="molecule type" value="Transcribed_RNA"/>
</dbReference>
<sequence>MDFYIDAVEKALKGVRKEVIIRFCNFSLNSLERTFKAAAGCEKLTLSNCKFDLKNDLDFSVPAYAIKHLNLSFSGKNHDNDWENHPERLKKLFVSMSKSKLKDSLTEINITQCGVTEESVQAMVKELGLDNVTSVLSKLTN</sequence>
<accession>A0A7S3JF53</accession>
<dbReference type="InterPro" id="IPR032675">
    <property type="entry name" value="LRR_dom_sf"/>
</dbReference>
<reference evidence="1" key="1">
    <citation type="submission" date="2021-01" db="EMBL/GenBank/DDBJ databases">
        <authorList>
            <person name="Corre E."/>
            <person name="Pelletier E."/>
            <person name="Niang G."/>
            <person name="Scheremetjew M."/>
            <person name="Finn R."/>
            <person name="Kale V."/>
            <person name="Holt S."/>
            <person name="Cochrane G."/>
            <person name="Meng A."/>
            <person name="Brown T."/>
            <person name="Cohen L."/>
        </authorList>
    </citation>
    <scope>NUCLEOTIDE SEQUENCE</scope>
    <source>
        <strain evidence="1">FSP1.4</strain>
    </source>
</reference>
<proteinExistence type="predicted"/>
<protein>
    <submittedName>
        <fullName evidence="1">Uncharacterized protein</fullName>
    </submittedName>
</protein>
<dbReference type="AlphaFoldDB" id="A0A7S3JF53"/>